<dbReference type="EMBL" id="WWBZ02000073">
    <property type="protein sequence ID" value="KAF4302312.1"/>
    <property type="molecule type" value="Genomic_DNA"/>
</dbReference>
<protein>
    <recommendedName>
        <fullName evidence="2">DUF7357 domain-containing protein</fullName>
    </recommendedName>
</protein>
<sequence length="744" mass="83599">MRLRLTVRRHKLPPADLLWAVPHDKAYEAFTIAQLLEQVNDIIPLENPHWGLEDYAVEIGNFEALHFQKVKDILKDEDHVCIRHLTQSELRARHIAGRDQINANGQHLIDGLPFGKSYFSLRRPYRPPINIPPLRSAIADATSEDALPGLLEGPPYLQENASEDSNDDAYVEEQPARKRRRVSTVKSDKSDKSVRFQGEQPLDALSSDEDTEDEYQASSDDDEVSSSSSSDISSDDSSSAASKQGDKRMTRIRSAEESISLTSGSDPSSSDSDLSSDTASSSDSDSDPSSSDDDSPDSESEPEEISSKDIDSNKQNQPQTPVVAPYEGLERTKARNRRRRLGKLRRQIQGVSGENVTFEQADSTMQEDQEMTTTANQESIQETITESVSEVVPLVTKQSTTEATDTPPSKRSRIDVPSFRRLTMGSLGLRTPKNKGDEDKLREKIAADANKRGKKKSWAKPPTQSQDEEPKDLEGEDAWMSRIDLKAFEVLDENVEHLTTPPFPFQQRWDPQQQYYESESKSKKNKKKRKRNNQDYDEREDYYEDGHGMDDNGEWQVLNYDDEVKDGAQSQLLQETKDAQTMSGALPNADDFSPLPSDITTLPKLATEDLCADFIIVYKEMEVSASTGWQPRISDYRTAKVLEIEDGAAYLELAARDIPQKKDGKNDGRNEPRMFDITEDDDDPSKRWVEFPNVSEMWLLQPGPNTTAENDGTTDAHISEDNSGESMADVHISDTKEEDSVAEY</sequence>
<feature type="compositionally biased region" description="Polar residues" evidence="1">
    <location>
        <begin position="371"/>
        <end position="388"/>
    </location>
</feature>
<feature type="compositionally biased region" description="Basic and acidic residues" evidence="1">
    <location>
        <begin position="731"/>
        <end position="744"/>
    </location>
</feature>
<feature type="region of interest" description="Disordered" evidence="1">
    <location>
        <begin position="146"/>
        <end position="477"/>
    </location>
</feature>
<dbReference type="InterPro" id="IPR055781">
    <property type="entry name" value="DUF7357"/>
</dbReference>
<dbReference type="Pfam" id="PF24054">
    <property type="entry name" value="DUF7357"/>
    <property type="match status" value="1"/>
</dbReference>
<gene>
    <name evidence="3" type="ORF">GTA08_BOTSDO09875</name>
</gene>
<feature type="region of interest" description="Disordered" evidence="1">
    <location>
        <begin position="699"/>
        <end position="744"/>
    </location>
</feature>
<evidence type="ECO:0000259" key="2">
    <source>
        <dbReference type="Pfam" id="PF24054"/>
    </source>
</evidence>
<feature type="compositionally biased region" description="Acidic residues" evidence="1">
    <location>
        <begin position="206"/>
        <end position="224"/>
    </location>
</feature>
<feature type="compositionally biased region" description="Basic and acidic residues" evidence="1">
    <location>
        <begin position="434"/>
        <end position="451"/>
    </location>
</feature>
<dbReference type="Proteomes" id="UP000572817">
    <property type="component" value="Unassembled WGS sequence"/>
</dbReference>
<feature type="compositionally biased region" description="Low complexity" evidence="1">
    <location>
        <begin position="258"/>
        <end position="283"/>
    </location>
</feature>
<evidence type="ECO:0000313" key="4">
    <source>
        <dbReference type="Proteomes" id="UP000572817"/>
    </source>
</evidence>
<feature type="compositionally biased region" description="Basic and acidic residues" evidence="1">
    <location>
        <begin position="660"/>
        <end position="676"/>
    </location>
</feature>
<name>A0A8H4IJH4_9PEZI</name>
<reference evidence="3" key="1">
    <citation type="submission" date="2020-04" db="EMBL/GenBank/DDBJ databases">
        <title>Genome Assembly and Annotation of Botryosphaeria dothidea sdau 11-99, a Latent Pathogen of Apple Fruit Ring Rot in China.</title>
        <authorList>
            <person name="Yu C."/>
            <person name="Diao Y."/>
            <person name="Lu Q."/>
            <person name="Zhao J."/>
            <person name="Cui S."/>
            <person name="Peng C."/>
            <person name="He B."/>
            <person name="Liu H."/>
        </authorList>
    </citation>
    <scope>NUCLEOTIDE SEQUENCE [LARGE SCALE GENOMIC DNA]</scope>
    <source>
        <strain evidence="3">Sdau11-99</strain>
    </source>
</reference>
<feature type="compositionally biased region" description="Acidic residues" evidence="1">
    <location>
        <begin position="161"/>
        <end position="171"/>
    </location>
</feature>
<organism evidence="3 4">
    <name type="scientific">Botryosphaeria dothidea</name>
    <dbReference type="NCBI Taxonomy" id="55169"/>
    <lineage>
        <taxon>Eukaryota</taxon>
        <taxon>Fungi</taxon>
        <taxon>Dikarya</taxon>
        <taxon>Ascomycota</taxon>
        <taxon>Pezizomycotina</taxon>
        <taxon>Dothideomycetes</taxon>
        <taxon>Dothideomycetes incertae sedis</taxon>
        <taxon>Botryosphaeriales</taxon>
        <taxon>Botryosphaeriaceae</taxon>
        <taxon>Botryosphaeria</taxon>
    </lineage>
</organism>
<evidence type="ECO:0000313" key="3">
    <source>
        <dbReference type="EMBL" id="KAF4302312.1"/>
    </source>
</evidence>
<feature type="region of interest" description="Disordered" evidence="1">
    <location>
        <begin position="499"/>
        <end position="554"/>
    </location>
</feature>
<evidence type="ECO:0000256" key="1">
    <source>
        <dbReference type="SAM" id="MobiDB-lite"/>
    </source>
</evidence>
<feature type="compositionally biased region" description="Basic residues" evidence="1">
    <location>
        <begin position="334"/>
        <end position="346"/>
    </location>
</feature>
<feature type="compositionally biased region" description="Polar residues" evidence="1">
    <location>
        <begin position="703"/>
        <end position="713"/>
    </location>
</feature>
<feature type="region of interest" description="Disordered" evidence="1">
    <location>
        <begin position="660"/>
        <end position="686"/>
    </location>
</feature>
<feature type="compositionally biased region" description="Acidic residues" evidence="1">
    <location>
        <begin position="466"/>
        <end position="477"/>
    </location>
</feature>
<keyword evidence="4" id="KW-1185">Reference proteome</keyword>
<feature type="domain" description="DUF7357" evidence="2">
    <location>
        <begin position="1"/>
        <end position="133"/>
    </location>
</feature>
<proteinExistence type="predicted"/>
<dbReference type="OrthoDB" id="5368821at2759"/>
<feature type="compositionally biased region" description="Low complexity" evidence="1">
    <location>
        <begin position="225"/>
        <end position="242"/>
    </location>
</feature>
<feature type="compositionally biased region" description="Polar residues" evidence="1">
    <location>
        <begin position="396"/>
        <end position="409"/>
    </location>
</feature>
<feature type="compositionally biased region" description="Basic and acidic residues" evidence="1">
    <location>
        <begin position="244"/>
        <end position="256"/>
    </location>
</feature>
<dbReference type="AlphaFoldDB" id="A0A8H4IJH4"/>
<accession>A0A8H4IJH4</accession>
<feature type="compositionally biased region" description="Acidic residues" evidence="1">
    <location>
        <begin position="284"/>
        <end position="304"/>
    </location>
</feature>
<comment type="caution">
    <text evidence="3">The sequence shown here is derived from an EMBL/GenBank/DDBJ whole genome shotgun (WGS) entry which is preliminary data.</text>
</comment>
<feature type="compositionally biased region" description="Polar residues" evidence="1">
    <location>
        <begin position="349"/>
        <end position="364"/>
    </location>
</feature>